<dbReference type="OrthoDB" id="427800at2759"/>
<evidence type="ECO:0000256" key="1">
    <source>
        <dbReference type="ARBA" id="ARBA00004907"/>
    </source>
</evidence>
<dbReference type="PANTHER" id="PTHR43285">
    <property type="entry name" value="ANTHRANILATE PHOSPHORIBOSYLTRANSFERASE"/>
    <property type="match status" value="1"/>
</dbReference>
<feature type="domain" description="Glycosyl transferase family 3" evidence="12">
    <location>
        <begin position="91"/>
        <end position="354"/>
    </location>
</feature>
<dbReference type="GO" id="GO:0004048">
    <property type="term" value="F:anthranilate phosphoribosyltransferase activity"/>
    <property type="evidence" value="ECO:0007669"/>
    <property type="project" value="UniProtKB-EC"/>
</dbReference>
<dbReference type="Gene3D" id="3.40.1030.10">
    <property type="entry name" value="Nucleoside phosphorylase/phosphoribosyltransferase catalytic domain"/>
    <property type="match status" value="1"/>
</dbReference>
<keyword evidence="11" id="KW-0472">Membrane</keyword>
<keyword evidence="3" id="KW-0028">Amino-acid biosynthesis</keyword>
<keyword evidence="4" id="KW-0328">Glycosyltransferase</keyword>
<evidence type="ECO:0000256" key="5">
    <source>
        <dbReference type="ARBA" id="ARBA00022679"/>
    </source>
</evidence>
<evidence type="ECO:0000256" key="6">
    <source>
        <dbReference type="ARBA" id="ARBA00022822"/>
    </source>
</evidence>
<comment type="pathway">
    <text evidence="1">Amino-acid biosynthesis; L-tryptophan biosynthesis; L-tryptophan from chorismate: step 2/5.</text>
</comment>
<dbReference type="EC" id="2.4.2.18" evidence="2"/>
<dbReference type="FunFam" id="3.40.1030.10:FF:000002">
    <property type="entry name" value="Anthranilate phosphoribosyltransferase"/>
    <property type="match status" value="1"/>
</dbReference>
<accession>A0A8H5MG88</accession>
<evidence type="ECO:0000256" key="3">
    <source>
        <dbReference type="ARBA" id="ARBA00022605"/>
    </source>
</evidence>
<dbReference type="InterPro" id="IPR035902">
    <property type="entry name" value="Nuc_phospho_transferase"/>
</dbReference>
<feature type="region of interest" description="Disordered" evidence="10">
    <location>
        <begin position="503"/>
        <end position="543"/>
    </location>
</feature>
<feature type="region of interest" description="Disordered" evidence="10">
    <location>
        <begin position="581"/>
        <end position="603"/>
    </location>
</feature>
<evidence type="ECO:0000256" key="2">
    <source>
        <dbReference type="ARBA" id="ARBA00011948"/>
    </source>
</evidence>
<keyword evidence="5" id="KW-0808">Transferase</keyword>
<keyword evidence="6" id="KW-0822">Tryptophan biosynthesis</keyword>
<dbReference type="Pfam" id="PF00591">
    <property type="entry name" value="Glycos_transf_3"/>
    <property type="match status" value="1"/>
</dbReference>
<evidence type="ECO:0000259" key="12">
    <source>
        <dbReference type="Pfam" id="PF00591"/>
    </source>
</evidence>
<keyword evidence="7" id="KW-0057">Aromatic amino acid biosynthesis</keyword>
<dbReference type="AlphaFoldDB" id="A0A8H5MG88"/>
<sequence length="678" mass="72291">MRTYTNEIPSFRVILKKLVETPQDFTPEDFRLVLDCLFTPNLIPPEHVGVFLTAAHLHRIERRPELLATAASLLRKRALDVVIEGDEKDFVVDIVGTGGDGHDLFNVSTTAGIVAAGAGARVVKHGNKASTSSSGSADLLQALGCRLSRPPTSHPDTVPIIPRIPFSFLLAPHYHPILQSITSYRKSIPFRTIFNLLGPLISPARPRGMVVGVPQPELGLAFAQALHQSGVARALVVCGQEGIDEISCAGPTWIWELRDERITTGVISPKDFGLDTHPLEDVKGGNAGDNAETLRALLTDYEGEDGLGLGPVQRKAVLDFVLMNASALLVTAGLVDSYIEGVRLARVSVISGKAWSALETFRKECVSSSFYSASAQFVTLWQIDVGHLLAAEVTQPLGPLGIANDGQATTYLYQALNRKTIYESADGLTSAVSTFFVPTPRTIVASASGWIELWGPSSSPTSALGCSLINSDVGNCFSGPLTALKPGGTGKPTPEVLAVTAPLLSPTPSSSQSTTSSPNPFPSNTALSPASSESPGSRKPSSAGAIAGGVVGGLVGLTMISLTLVLFRRRRLLRQKKLFEDGTEVQATSSSSTTFQNHRGPTLLPSSKAAAFRRGGSPHLHVVHQEMDSNANAGDSASKALRQPLINQYMADISDRLRRLEMTENRHEEPPPTYHAES</sequence>
<comment type="caution">
    <text evidence="13">The sequence shown here is derived from an EMBL/GenBank/DDBJ whole genome shotgun (WGS) entry which is preliminary data.</text>
</comment>
<gene>
    <name evidence="13" type="ORF">D9757_000996</name>
</gene>
<name>A0A8H5MG88_9AGAR</name>
<organism evidence="13 14">
    <name type="scientific">Collybiopsis confluens</name>
    <dbReference type="NCBI Taxonomy" id="2823264"/>
    <lineage>
        <taxon>Eukaryota</taxon>
        <taxon>Fungi</taxon>
        <taxon>Dikarya</taxon>
        <taxon>Basidiomycota</taxon>
        <taxon>Agaricomycotina</taxon>
        <taxon>Agaricomycetes</taxon>
        <taxon>Agaricomycetidae</taxon>
        <taxon>Agaricales</taxon>
        <taxon>Marasmiineae</taxon>
        <taxon>Omphalotaceae</taxon>
        <taxon>Collybiopsis</taxon>
    </lineage>
</organism>
<dbReference type="InterPro" id="IPR005940">
    <property type="entry name" value="Anthranilate_Pribosyl_Tfrase"/>
</dbReference>
<dbReference type="EMBL" id="JAACJN010000004">
    <property type="protein sequence ID" value="KAF5392827.1"/>
    <property type="molecule type" value="Genomic_DNA"/>
</dbReference>
<keyword evidence="14" id="KW-1185">Reference proteome</keyword>
<dbReference type="Proteomes" id="UP000518752">
    <property type="component" value="Unassembled WGS sequence"/>
</dbReference>
<dbReference type="GO" id="GO:0005829">
    <property type="term" value="C:cytosol"/>
    <property type="evidence" value="ECO:0007669"/>
    <property type="project" value="TreeGrafter"/>
</dbReference>
<evidence type="ECO:0000256" key="10">
    <source>
        <dbReference type="SAM" id="MobiDB-lite"/>
    </source>
</evidence>
<evidence type="ECO:0000256" key="8">
    <source>
        <dbReference type="ARBA" id="ARBA00061500"/>
    </source>
</evidence>
<dbReference type="SUPFAM" id="SSF52418">
    <property type="entry name" value="Nucleoside phosphorylase/phosphoribosyltransferase catalytic domain"/>
    <property type="match status" value="1"/>
</dbReference>
<protein>
    <recommendedName>
        <fullName evidence="9">Anthranilate phosphoribosyltransferase</fullName>
        <ecNumber evidence="2">2.4.2.18</ecNumber>
    </recommendedName>
</protein>
<dbReference type="GO" id="GO:0000162">
    <property type="term" value="P:L-tryptophan biosynthetic process"/>
    <property type="evidence" value="ECO:0007669"/>
    <property type="project" value="UniProtKB-KW"/>
</dbReference>
<evidence type="ECO:0000256" key="9">
    <source>
        <dbReference type="ARBA" id="ARBA00071401"/>
    </source>
</evidence>
<comment type="similarity">
    <text evidence="8">Belongs to the anthranilate phosphoribosyltransferase family.</text>
</comment>
<evidence type="ECO:0000256" key="7">
    <source>
        <dbReference type="ARBA" id="ARBA00023141"/>
    </source>
</evidence>
<evidence type="ECO:0000313" key="13">
    <source>
        <dbReference type="EMBL" id="KAF5392827.1"/>
    </source>
</evidence>
<evidence type="ECO:0000256" key="11">
    <source>
        <dbReference type="SAM" id="Phobius"/>
    </source>
</evidence>
<evidence type="ECO:0000313" key="14">
    <source>
        <dbReference type="Proteomes" id="UP000518752"/>
    </source>
</evidence>
<proteinExistence type="inferred from homology"/>
<keyword evidence="11" id="KW-0812">Transmembrane</keyword>
<feature type="transmembrane region" description="Helical" evidence="11">
    <location>
        <begin position="543"/>
        <end position="567"/>
    </location>
</feature>
<evidence type="ECO:0000256" key="4">
    <source>
        <dbReference type="ARBA" id="ARBA00022676"/>
    </source>
</evidence>
<dbReference type="PANTHER" id="PTHR43285:SF2">
    <property type="entry name" value="ANTHRANILATE PHOSPHORIBOSYLTRANSFERASE"/>
    <property type="match status" value="1"/>
</dbReference>
<reference evidence="13 14" key="1">
    <citation type="journal article" date="2020" name="ISME J.">
        <title>Uncovering the hidden diversity of litter-decomposition mechanisms in mushroom-forming fungi.</title>
        <authorList>
            <person name="Floudas D."/>
            <person name="Bentzer J."/>
            <person name="Ahren D."/>
            <person name="Johansson T."/>
            <person name="Persson P."/>
            <person name="Tunlid A."/>
        </authorList>
    </citation>
    <scope>NUCLEOTIDE SEQUENCE [LARGE SCALE GENOMIC DNA]</scope>
    <source>
        <strain evidence="13 14">CBS 406.79</strain>
    </source>
</reference>
<keyword evidence="11" id="KW-1133">Transmembrane helix</keyword>
<dbReference type="InterPro" id="IPR000312">
    <property type="entry name" value="Glycosyl_Trfase_fam3"/>
</dbReference>
<feature type="compositionally biased region" description="Polar residues" evidence="10">
    <location>
        <begin position="585"/>
        <end position="599"/>
    </location>
</feature>
<dbReference type="NCBIfam" id="TIGR01245">
    <property type="entry name" value="trpD"/>
    <property type="match status" value="1"/>
</dbReference>